<protein>
    <recommendedName>
        <fullName evidence="3">ATP-grasp domain-containing protein</fullName>
    </recommendedName>
</protein>
<dbReference type="InterPro" id="IPR039523">
    <property type="entry name" value="RimK-rel_E_lig_ATP-grasp"/>
</dbReference>
<dbReference type="PANTHER" id="PTHR21621:SF0">
    <property type="entry name" value="BETA-CITRYLGLUTAMATE SYNTHASE B-RELATED"/>
    <property type="match status" value="1"/>
</dbReference>
<dbReference type="Gene3D" id="2.40.70.10">
    <property type="entry name" value="Acid Proteases"/>
    <property type="match status" value="1"/>
</dbReference>
<keyword evidence="1" id="KW-0547">Nucleotide-binding</keyword>
<keyword evidence="1" id="KW-0067">ATP-binding</keyword>
<organism evidence="4 5">
    <name type="scientific">Candidatus Kerfeldbacteria bacterium RIFCSPHIGHO2_12_FULL_48_17</name>
    <dbReference type="NCBI Taxonomy" id="1798542"/>
    <lineage>
        <taxon>Bacteria</taxon>
        <taxon>Candidatus Kerfeldiibacteriota</taxon>
    </lineage>
</organism>
<dbReference type="InterPro" id="IPR008503">
    <property type="entry name" value="Asp_endopeptidase"/>
</dbReference>
<dbReference type="InterPro" id="IPR011761">
    <property type="entry name" value="ATP-grasp"/>
</dbReference>
<dbReference type="GO" id="GO:0018169">
    <property type="term" value="F:ribosomal S6-glutamic acid ligase activity"/>
    <property type="evidence" value="ECO:0007669"/>
    <property type="project" value="TreeGrafter"/>
</dbReference>
<dbReference type="GO" id="GO:0009432">
    <property type="term" value="P:SOS response"/>
    <property type="evidence" value="ECO:0007669"/>
    <property type="project" value="TreeGrafter"/>
</dbReference>
<dbReference type="GO" id="GO:0005737">
    <property type="term" value="C:cytoplasm"/>
    <property type="evidence" value="ECO:0007669"/>
    <property type="project" value="TreeGrafter"/>
</dbReference>
<proteinExistence type="predicted"/>
<dbReference type="EMBL" id="MHKD01000031">
    <property type="protein sequence ID" value="OGY82374.1"/>
    <property type="molecule type" value="Genomic_DNA"/>
</dbReference>
<feature type="domain" description="ATP-grasp" evidence="3">
    <location>
        <begin position="40"/>
        <end position="307"/>
    </location>
</feature>
<accession>A0A1G2AZN5</accession>
<dbReference type="Gene3D" id="3.30.470.20">
    <property type="entry name" value="ATP-grasp fold, B domain"/>
    <property type="match status" value="2"/>
</dbReference>
<reference evidence="4 5" key="1">
    <citation type="journal article" date="2016" name="Nat. Commun.">
        <title>Thousands of microbial genomes shed light on interconnected biogeochemical processes in an aquifer system.</title>
        <authorList>
            <person name="Anantharaman K."/>
            <person name="Brown C.T."/>
            <person name="Hug L.A."/>
            <person name="Sharon I."/>
            <person name="Castelle C.J."/>
            <person name="Probst A.J."/>
            <person name="Thomas B.C."/>
            <person name="Singh A."/>
            <person name="Wilkins M.J."/>
            <person name="Karaoz U."/>
            <person name="Brodie E.L."/>
            <person name="Williams K.H."/>
            <person name="Hubbard S.S."/>
            <person name="Banfield J.F."/>
        </authorList>
    </citation>
    <scope>NUCLEOTIDE SEQUENCE [LARGE SCALE GENOMIC DNA]</scope>
</reference>
<dbReference type="InterPro" id="IPR021109">
    <property type="entry name" value="Peptidase_aspartic_dom_sf"/>
</dbReference>
<name>A0A1G2AZN5_9BACT</name>
<evidence type="ECO:0000313" key="4">
    <source>
        <dbReference type="EMBL" id="OGY82374.1"/>
    </source>
</evidence>
<evidence type="ECO:0000256" key="1">
    <source>
        <dbReference type="PROSITE-ProRule" id="PRU00409"/>
    </source>
</evidence>
<gene>
    <name evidence="4" type="ORF">A3F54_02325</name>
</gene>
<feature type="compositionally biased region" description="Low complexity" evidence="2">
    <location>
        <begin position="475"/>
        <end position="494"/>
    </location>
</feature>
<dbReference type="SUPFAM" id="SSF50630">
    <property type="entry name" value="Acid proteases"/>
    <property type="match status" value="1"/>
</dbReference>
<dbReference type="PANTHER" id="PTHR21621">
    <property type="entry name" value="RIBOSOMAL PROTEIN S6 MODIFICATION PROTEIN"/>
    <property type="match status" value="1"/>
</dbReference>
<evidence type="ECO:0000259" key="3">
    <source>
        <dbReference type="PROSITE" id="PS50975"/>
    </source>
</evidence>
<dbReference type="Pfam" id="PF14397">
    <property type="entry name" value="ATPgrasp_ST"/>
    <property type="match status" value="1"/>
</dbReference>
<dbReference type="STRING" id="1798542.A3F54_02325"/>
<dbReference type="GO" id="GO:0046872">
    <property type="term" value="F:metal ion binding"/>
    <property type="evidence" value="ECO:0007669"/>
    <property type="project" value="InterPro"/>
</dbReference>
<dbReference type="SUPFAM" id="SSF56059">
    <property type="entry name" value="Glutathione synthetase ATP-binding domain-like"/>
    <property type="match status" value="1"/>
</dbReference>
<dbReference type="PROSITE" id="PS50975">
    <property type="entry name" value="ATP_GRASP"/>
    <property type="match status" value="1"/>
</dbReference>
<comment type="caution">
    <text evidence="4">The sequence shown here is derived from an EMBL/GenBank/DDBJ whole genome shotgun (WGS) entry which is preliminary data.</text>
</comment>
<evidence type="ECO:0000313" key="5">
    <source>
        <dbReference type="Proteomes" id="UP000176952"/>
    </source>
</evidence>
<dbReference type="Pfam" id="PF05618">
    <property type="entry name" value="Zn_protease"/>
    <property type="match status" value="1"/>
</dbReference>
<dbReference type="AlphaFoldDB" id="A0A1G2AZN5"/>
<dbReference type="Proteomes" id="UP000176952">
    <property type="component" value="Unassembled WGS sequence"/>
</dbReference>
<sequence length="494" mass="54822">MKDTPNRKKILGMNKRSLVYLRPSNRKRYVRLADNKLLTKKNLKKANIPTPNLFAVISTRRELLEFDWHKLPESFVIKPNLGFGGEGIIIIYGHKKNGNFVTGGGKELTEDDLVIHTSNILDGNFSLGNAPDVAICEQRIQLSSFMKPYSYKGIPDLRIVVYNKVPVMAMLRLPTKRSGGKANLHQGGVGVGIDIATGRTTHAVAKGFWLEKDIDLHPDTRAPLRGVSIPQWKDILLLAVRASIVSGLGYSGIDIVLDKELGPLILEINARPGLSIQNANLSPLDDRLKRVRGLKIETAERGVKIAQNLFGGEIEQEIEGMSGKQIISTTEKITLISKDNKKIEVDAKIDTGADITSMDIDLARELGFDEVVNIYHKLHPSGHINTMKPEEIMKMHDDIIDVKTIHSSHGTTQRILIPLTFYLADIKVVTKTTIIDRKHLTYRIIIGNRDLKNFLVDSSKTSSILRLKAKVKKPTPTGSSDSTSSTTATKNDKP</sequence>
<evidence type="ECO:0000256" key="2">
    <source>
        <dbReference type="SAM" id="MobiDB-lite"/>
    </source>
</evidence>
<feature type="region of interest" description="Disordered" evidence="2">
    <location>
        <begin position="467"/>
        <end position="494"/>
    </location>
</feature>
<dbReference type="GO" id="GO:0005524">
    <property type="term" value="F:ATP binding"/>
    <property type="evidence" value="ECO:0007669"/>
    <property type="project" value="UniProtKB-UniRule"/>
</dbReference>